<evidence type="ECO:0000313" key="2">
    <source>
        <dbReference type="Proteomes" id="UP001063782"/>
    </source>
</evidence>
<dbReference type="EMBL" id="CP089977">
    <property type="protein sequence ID" value="UXZ05047.1"/>
    <property type="molecule type" value="Genomic_DNA"/>
</dbReference>
<proteinExistence type="predicted"/>
<organism evidence="1 2">
    <name type="scientific">Moraxella nasicaprae</name>
    <dbReference type="NCBI Taxonomy" id="2904122"/>
    <lineage>
        <taxon>Bacteria</taxon>
        <taxon>Pseudomonadati</taxon>
        <taxon>Pseudomonadota</taxon>
        <taxon>Gammaproteobacteria</taxon>
        <taxon>Moraxellales</taxon>
        <taxon>Moraxellaceae</taxon>
        <taxon>Moraxella</taxon>
    </lineage>
</organism>
<evidence type="ECO:0000313" key="1">
    <source>
        <dbReference type="EMBL" id="UXZ05047.1"/>
    </source>
</evidence>
<keyword evidence="2" id="KW-1185">Reference proteome</keyword>
<protein>
    <submittedName>
        <fullName evidence="1">Uncharacterized protein</fullName>
    </submittedName>
</protein>
<dbReference type="Proteomes" id="UP001063782">
    <property type="component" value="Chromosome"/>
</dbReference>
<reference evidence="1" key="1">
    <citation type="submission" date="2021-12" db="EMBL/GenBank/DDBJ databases">
        <title>taxonomy of Moraxella sp. ZY201224.</title>
        <authorList>
            <person name="Li F."/>
        </authorList>
    </citation>
    <scope>NUCLEOTIDE SEQUENCE</scope>
    <source>
        <strain evidence="1">ZY201224</strain>
    </source>
</reference>
<name>A0ABY6F4M4_9GAMM</name>
<gene>
    <name evidence="1" type="ORF">LU297_00910</name>
</gene>
<accession>A0ABY6F4M4</accession>
<sequence length="88" mass="10036">MGENGFGGSPVASHLFDKLWYDKARQALGQKQALQEIAKDMVSDVRVAGFLAWVRQSQRMVILKDEPMVLAWCPNLYLPKLPSKEWMN</sequence>
<dbReference type="RefSeq" id="WP_263076549.1">
    <property type="nucleotide sequence ID" value="NZ_CP089977.1"/>
</dbReference>